<name>A4BKV4_9GAMM</name>
<evidence type="ECO:0000256" key="7">
    <source>
        <dbReference type="ARBA" id="ARBA00023136"/>
    </source>
</evidence>
<dbReference type="InterPro" id="IPR004268">
    <property type="entry name" value="MurJ"/>
</dbReference>
<dbReference type="Proteomes" id="UP000005953">
    <property type="component" value="Unassembled WGS sequence"/>
</dbReference>
<feature type="non-terminal residue" evidence="11">
    <location>
        <position position="1"/>
    </location>
</feature>
<keyword evidence="6 10" id="KW-1133">Transmembrane helix</keyword>
<dbReference type="GO" id="GO:0008360">
    <property type="term" value="P:regulation of cell shape"/>
    <property type="evidence" value="ECO:0007669"/>
    <property type="project" value="UniProtKB-KW"/>
</dbReference>
<evidence type="ECO:0000313" key="12">
    <source>
        <dbReference type="Proteomes" id="UP000005953"/>
    </source>
</evidence>
<comment type="subcellular location">
    <subcellularLocation>
        <location evidence="1">Cell membrane</location>
        <topology evidence="1">Multi-pass membrane protein</topology>
    </subcellularLocation>
</comment>
<dbReference type="AlphaFoldDB" id="A4BKV4"/>
<dbReference type="GO" id="GO:0034204">
    <property type="term" value="P:lipid translocation"/>
    <property type="evidence" value="ECO:0007669"/>
    <property type="project" value="TreeGrafter"/>
</dbReference>
<evidence type="ECO:0000313" key="11">
    <source>
        <dbReference type="EMBL" id="EAR07245.1"/>
    </source>
</evidence>
<dbReference type="HOGENOM" id="CLU_006797_5_3_6"/>
<dbReference type="RefSeq" id="WP_008044131.1">
    <property type="nucleotide sequence ID" value="NZ_CH724151.1"/>
</dbReference>
<evidence type="ECO:0000256" key="10">
    <source>
        <dbReference type="SAM" id="Phobius"/>
    </source>
</evidence>
<feature type="transmembrane region" description="Helical" evidence="10">
    <location>
        <begin position="226"/>
        <end position="251"/>
    </location>
</feature>
<reference evidence="11 12" key="1">
    <citation type="submission" date="2006-02" db="EMBL/GenBank/DDBJ databases">
        <authorList>
            <person name="Pinhassi J."/>
            <person name="Pedros-Alio C."/>
            <person name="Ferriera S."/>
            <person name="Johnson J."/>
            <person name="Kravitz S."/>
            <person name="Halpern A."/>
            <person name="Remington K."/>
            <person name="Beeson K."/>
            <person name="Tran B."/>
            <person name="Rogers Y.-H."/>
            <person name="Friedman R."/>
            <person name="Venter J.C."/>
        </authorList>
    </citation>
    <scope>NUCLEOTIDE SEQUENCE [LARGE SCALE GENOMIC DNA]</scope>
    <source>
        <strain evidence="11 12">MED297</strain>
    </source>
</reference>
<dbReference type="Pfam" id="PF03023">
    <property type="entry name" value="MurJ"/>
    <property type="match status" value="1"/>
</dbReference>
<evidence type="ECO:0000256" key="9">
    <source>
        <dbReference type="ARBA" id="ARBA00061532"/>
    </source>
</evidence>
<evidence type="ECO:0000256" key="3">
    <source>
        <dbReference type="ARBA" id="ARBA00022692"/>
    </source>
</evidence>
<dbReference type="PANTHER" id="PTHR47019:SF1">
    <property type="entry name" value="LIPID II FLIPPASE MURJ"/>
    <property type="match status" value="1"/>
</dbReference>
<keyword evidence="3 10" id="KW-0812">Transmembrane</keyword>
<comment type="similarity">
    <text evidence="9">Belongs to the MurJ/MviN family.</text>
</comment>
<feature type="transmembrane region" description="Helical" evidence="10">
    <location>
        <begin position="131"/>
        <end position="151"/>
    </location>
</feature>
<gene>
    <name evidence="11" type="ORF">MED297_18253</name>
</gene>
<evidence type="ECO:0000256" key="2">
    <source>
        <dbReference type="ARBA" id="ARBA00022475"/>
    </source>
</evidence>
<dbReference type="CDD" id="cd13123">
    <property type="entry name" value="MATE_MurJ_like"/>
    <property type="match status" value="1"/>
</dbReference>
<organism evidence="11 12">
    <name type="scientific">Reinekea blandensis MED297</name>
    <dbReference type="NCBI Taxonomy" id="314283"/>
    <lineage>
        <taxon>Bacteria</taxon>
        <taxon>Pseudomonadati</taxon>
        <taxon>Pseudomonadota</taxon>
        <taxon>Gammaproteobacteria</taxon>
        <taxon>Oceanospirillales</taxon>
        <taxon>Saccharospirillaceae</taxon>
        <taxon>Reinekea</taxon>
    </lineage>
</organism>
<dbReference type="GO" id="GO:0015648">
    <property type="term" value="F:lipid-linked peptidoglycan transporter activity"/>
    <property type="evidence" value="ECO:0007669"/>
    <property type="project" value="TreeGrafter"/>
</dbReference>
<keyword evidence="5" id="KW-0573">Peptidoglycan synthesis</keyword>
<keyword evidence="4" id="KW-0133">Cell shape</keyword>
<dbReference type="InterPro" id="IPR051050">
    <property type="entry name" value="Lipid_II_flippase_MurJ/MviN"/>
</dbReference>
<proteinExistence type="inferred from homology"/>
<comment type="function">
    <text evidence="8">Involved in peptidoglycan biosynthesis. Transports lipid-linked peptidoglycan precursors from the inner to the outer leaflet of the cytoplasmic membrane.</text>
</comment>
<dbReference type="GO" id="GO:0005886">
    <property type="term" value="C:plasma membrane"/>
    <property type="evidence" value="ECO:0007669"/>
    <property type="project" value="UniProtKB-SubCell"/>
</dbReference>
<evidence type="ECO:0000256" key="6">
    <source>
        <dbReference type="ARBA" id="ARBA00022989"/>
    </source>
</evidence>
<feature type="transmembrane region" description="Helical" evidence="10">
    <location>
        <begin position="477"/>
        <end position="498"/>
    </location>
</feature>
<sequence length="506" mass="54533">FRSSIIVSAATMLSRVLGLVRDIVFAVLFGSGGAQDAFFVAFKIPNFLRRLFAEGAFNQAFVPVLSEYRHAEGDASVRKLVSAVQIYLGAIVGVVTLLAVVGSPIVAWLFASGFHDDGVKLDQVAGFLRITFPYLWFISLTALGSSVLNSYQQFAAPALAPVILNLCLIGSALFLSPLFEVGQTGIAWGVFLAGLLQWLFLWPWLLKTGVWTLSDWRAKHPGVKKILVLMVPGLFAVSVSQINLLLDTLLATWLADGSVGWLYYSDRLTELPLGVIGVAIGTVLLPRLSSLHAESDGSMFERTLAWAIRLVLLIGLPAMVALLVMPDVLLSLLFGHGEFTAQDVQAASGSLAAYAIGLPAFMLIKILAPGFFSRQDTKTPVKIAVQAMVWNMVFNVLLIVPLAHVGLALATSLSAWLNASLLAWHLRKDNRLPPLHTLLPSVLRIALASTVMGVVLWAMLTLTFFSSATGIVMESLSVAMLVVIGLVVFGLTALVLGIRPAQLRHP</sequence>
<feature type="transmembrane region" description="Helical" evidence="10">
    <location>
        <begin position="86"/>
        <end position="111"/>
    </location>
</feature>
<dbReference type="GO" id="GO:0009252">
    <property type="term" value="P:peptidoglycan biosynthetic process"/>
    <property type="evidence" value="ECO:0007669"/>
    <property type="project" value="UniProtKB-KW"/>
</dbReference>
<feature type="transmembrane region" description="Helical" evidence="10">
    <location>
        <begin position="185"/>
        <end position="205"/>
    </location>
</feature>
<evidence type="ECO:0000256" key="8">
    <source>
        <dbReference type="ARBA" id="ARBA00060041"/>
    </source>
</evidence>
<feature type="transmembrane region" description="Helical" evidence="10">
    <location>
        <begin position="310"/>
        <end position="334"/>
    </location>
</feature>
<feature type="transmembrane region" description="Helical" evidence="10">
    <location>
        <begin position="445"/>
        <end position="465"/>
    </location>
</feature>
<evidence type="ECO:0000256" key="1">
    <source>
        <dbReference type="ARBA" id="ARBA00004651"/>
    </source>
</evidence>
<dbReference type="NCBIfam" id="TIGR01695">
    <property type="entry name" value="murJ_mviN"/>
    <property type="match status" value="1"/>
</dbReference>
<keyword evidence="7 10" id="KW-0472">Membrane</keyword>
<dbReference type="HAMAP" id="MF_02078">
    <property type="entry name" value="MurJ_MviN"/>
    <property type="match status" value="1"/>
</dbReference>
<keyword evidence="2" id="KW-1003">Cell membrane</keyword>
<protein>
    <submittedName>
        <fullName evidence="11">Integral membrane protein MviN</fullName>
    </submittedName>
</protein>
<dbReference type="PRINTS" id="PR01806">
    <property type="entry name" value="VIRFACTRMVIN"/>
</dbReference>
<dbReference type="EMBL" id="AAOE01000055">
    <property type="protein sequence ID" value="EAR07245.1"/>
    <property type="molecule type" value="Genomic_DNA"/>
</dbReference>
<dbReference type="PIRSF" id="PIRSF002869">
    <property type="entry name" value="MviN"/>
    <property type="match status" value="1"/>
</dbReference>
<feature type="transmembrane region" description="Helical" evidence="10">
    <location>
        <begin position="23"/>
        <end position="42"/>
    </location>
</feature>
<dbReference type="STRING" id="314283.MED297_18253"/>
<feature type="transmembrane region" description="Helical" evidence="10">
    <location>
        <begin position="346"/>
        <end position="368"/>
    </location>
</feature>
<evidence type="ECO:0000256" key="5">
    <source>
        <dbReference type="ARBA" id="ARBA00022984"/>
    </source>
</evidence>
<comment type="caution">
    <text evidence="11">The sequence shown here is derived from an EMBL/GenBank/DDBJ whole genome shotgun (WGS) entry which is preliminary data.</text>
</comment>
<evidence type="ECO:0000256" key="4">
    <source>
        <dbReference type="ARBA" id="ARBA00022960"/>
    </source>
</evidence>
<accession>A4BKV4</accession>
<feature type="transmembrane region" description="Helical" evidence="10">
    <location>
        <begin position="158"/>
        <end position="179"/>
    </location>
</feature>
<dbReference type="PANTHER" id="PTHR47019">
    <property type="entry name" value="LIPID II FLIPPASE MURJ"/>
    <property type="match status" value="1"/>
</dbReference>
<keyword evidence="12" id="KW-1185">Reference proteome</keyword>
<feature type="transmembrane region" description="Helical" evidence="10">
    <location>
        <begin position="271"/>
        <end position="289"/>
    </location>
</feature>